<evidence type="ECO:0000256" key="4">
    <source>
        <dbReference type="ARBA" id="ARBA00023242"/>
    </source>
</evidence>
<name>A0A2C5X7K0_9PEZI</name>
<comment type="similarity">
    <text evidence="2">Belongs to the SAS10 family.</text>
</comment>
<evidence type="ECO:0000256" key="6">
    <source>
        <dbReference type="SAM" id="MobiDB-lite"/>
    </source>
</evidence>
<feature type="region of interest" description="Disordered" evidence="6">
    <location>
        <begin position="312"/>
        <end position="361"/>
    </location>
</feature>
<keyword evidence="5" id="KW-0175">Coiled coil</keyword>
<feature type="compositionally biased region" description="Low complexity" evidence="6">
    <location>
        <begin position="323"/>
        <end position="334"/>
    </location>
</feature>
<dbReference type="Proteomes" id="UP000222788">
    <property type="component" value="Unassembled WGS sequence"/>
</dbReference>
<keyword evidence="3" id="KW-0597">Phosphoprotein</keyword>
<evidence type="ECO:0000313" key="9">
    <source>
        <dbReference type="Proteomes" id="UP000222788"/>
    </source>
</evidence>
<feature type="compositionally biased region" description="Basic and acidic residues" evidence="6">
    <location>
        <begin position="437"/>
        <end position="480"/>
    </location>
</feature>
<dbReference type="PANTHER" id="PTHR13237">
    <property type="entry name" value="SOMETHING ABOUT SILENCING PROTEIN 10-RELATED"/>
    <property type="match status" value="1"/>
</dbReference>
<dbReference type="OrthoDB" id="1924577at2759"/>
<comment type="subcellular location">
    <subcellularLocation>
        <location evidence="1">Nucleus</location>
    </subcellularLocation>
</comment>
<dbReference type="STRING" id="1035309.A0A2C5X7K0"/>
<feature type="compositionally biased region" description="Acidic residues" evidence="6">
    <location>
        <begin position="66"/>
        <end position="88"/>
    </location>
</feature>
<sequence length="619" mass="70205">MGRKRKAGRATGPTGPREVDVADARLGPINSYEDIADSQDEYFMNQDKVMLDDRSSKRQKMREEAEAFLEESDDEVFDYGEDDDEDEDSAPKKSTKKDKNKKSGRDSNGEDEGEESEEGDERWWGSSKKEYYNADAIETEADALEEEAEAKRIQHKKLAKMADEDFMFDENEWKTSEDKKTGEDIVTEVLGDAEIPDDISPEESLRLLSTRYPEFEYLATEFEELKPTLETVHKAAEGKDNKSLEMVRYIVLASYLATLASYFAILTSPARDSTDTHKTIDPAELREHDVMTALFKCRDMWTRVRDIKSTRSLEQEDVTPINSDYEGGSDYDSSNEVFYTPGKTPQKPRASKISKKKSSSEVVVSQEVEDDLADLYDMPLKISKKNLATSSSDEQADEGDSDFGEEEVLDEKAALEKAKRKKSLRFYTSQIVQKSSRRADAGRDAGGDMDIPYRERLRDRQARLNAEAERRGRKDSKFGADLDGADSDAEDAATRKAVNEDDEYYDLVAARSKKKRDEKSERFAAYAAAGKADRVVEVEDVDEDGKRKITYTIEKNKGLAPKRKKENRNPRVKKRLKYEEKMKKLKSMKPTYSGPGESGYQGIKTGIKAGLIKSTKFQN</sequence>
<gene>
    <name evidence="8" type="primary">SAS10</name>
    <name evidence="8" type="ORF">CFIMG_008177RA00001</name>
</gene>
<keyword evidence="9" id="KW-1185">Reference proteome</keyword>
<evidence type="ECO:0000256" key="1">
    <source>
        <dbReference type="ARBA" id="ARBA00004123"/>
    </source>
</evidence>
<evidence type="ECO:0000313" key="8">
    <source>
        <dbReference type="EMBL" id="PHH53551.1"/>
    </source>
</evidence>
<evidence type="ECO:0000256" key="2">
    <source>
        <dbReference type="ARBA" id="ARBA00010979"/>
    </source>
</evidence>
<dbReference type="Pfam" id="PF09368">
    <property type="entry name" value="Sas10"/>
    <property type="match status" value="1"/>
</dbReference>
<reference evidence="8 9" key="1">
    <citation type="journal article" date="2013" name="Fungal Biol.">
        <title>Analysis of microsatellite markers in the genome of the plant pathogen Ceratocystis fimbriata.</title>
        <authorList>
            <person name="Simpson M.C."/>
            <person name="Wilken P.M."/>
            <person name="Coetzee M.P."/>
            <person name="Wingfield M.J."/>
            <person name="Wingfield B.D."/>
        </authorList>
    </citation>
    <scope>NUCLEOTIDE SEQUENCE [LARGE SCALE GENOMIC DNA]</scope>
    <source>
        <strain evidence="8 9">CBS 114723</strain>
    </source>
</reference>
<proteinExistence type="inferred from homology"/>
<feature type="domain" description="Sas10 C-terminal" evidence="7">
    <location>
        <begin position="543"/>
        <end position="617"/>
    </location>
</feature>
<dbReference type="GO" id="GO:0000462">
    <property type="term" value="P:maturation of SSU-rRNA from tricistronic rRNA transcript (SSU-rRNA, 5.8S rRNA, LSU-rRNA)"/>
    <property type="evidence" value="ECO:0007669"/>
    <property type="project" value="TreeGrafter"/>
</dbReference>
<feature type="compositionally biased region" description="Acidic residues" evidence="6">
    <location>
        <begin position="109"/>
        <end position="120"/>
    </location>
</feature>
<organism evidence="8 9">
    <name type="scientific">Ceratocystis fimbriata CBS 114723</name>
    <dbReference type="NCBI Taxonomy" id="1035309"/>
    <lineage>
        <taxon>Eukaryota</taxon>
        <taxon>Fungi</taxon>
        <taxon>Dikarya</taxon>
        <taxon>Ascomycota</taxon>
        <taxon>Pezizomycotina</taxon>
        <taxon>Sordariomycetes</taxon>
        <taxon>Hypocreomycetidae</taxon>
        <taxon>Microascales</taxon>
        <taxon>Ceratocystidaceae</taxon>
        <taxon>Ceratocystis</taxon>
    </lineage>
</organism>
<dbReference type="GO" id="GO:0032040">
    <property type="term" value="C:small-subunit processome"/>
    <property type="evidence" value="ECO:0007669"/>
    <property type="project" value="TreeGrafter"/>
</dbReference>
<feature type="region of interest" description="Disordered" evidence="6">
    <location>
        <begin position="431"/>
        <end position="497"/>
    </location>
</feature>
<comment type="caution">
    <text evidence="8">The sequence shown here is derived from an EMBL/GenBank/DDBJ whole genome shotgun (WGS) entry which is preliminary data.</text>
</comment>
<feature type="compositionally biased region" description="Basic and acidic residues" evidence="6">
    <location>
        <begin position="49"/>
        <end position="65"/>
    </location>
</feature>
<accession>A0A2C5X7K0</accession>
<dbReference type="Pfam" id="PF04000">
    <property type="entry name" value="Sas10_Utp3"/>
    <property type="match status" value="1"/>
</dbReference>
<feature type="region of interest" description="Disordered" evidence="6">
    <location>
        <begin position="387"/>
        <end position="408"/>
    </location>
</feature>
<dbReference type="EMBL" id="APWK03000042">
    <property type="protein sequence ID" value="PHH53551.1"/>
    <property type="molecule type" value="Genomic_DNA"/>
</dbReference>
<dbReference type="InterPro" id="IPR007146">
    <property type="entry name" value="Sas10/Utp3/C1D"/>
</dbReference>
<dbReference type="AlphaFoldDB" id="A0A2C5X7K0"/>
<feature type="region of interest" description="Disordered" evidence="6">
    <location>
        <begin position="1"/>
        <end position="31"/>
    </location>
</feature>
<feature type="region of interest" description="Disordered" evidence="6">
    <location>
        <begin position="46"/>
        <end position="128"/>
    </location>
</feature>
<keyword evidence="4" id="KW-0539">Nucleus</keyword>
<evidence type="ECO:0000256" key="5">
    <source>
        <dbReference type="SAM" id="Coils"/>
    </source>
</evidence>
<evidence type="ECO:0000256" key="3">
    <source>
        <dbReference type="ARBA" id="ARBA00022553"/>
    </source>
</evidence>
<feature type="coiled-coil region" evidence="5">
    <location>
        <begin position="134"/>
        <end position="161"/>
    </location>
</feature>
<dbReference type="PANTHER" id="PTHR13237:SF8">
    <property type="entry name" value="SOMETHING ABOUT SILENCING PROTEIN 10"/>
    <property type="match status" value="1"/>
</dbReference>
<reference evidence="8 9" key="2">
    <citation type="journal article" date="2013" name="IMA Fungus">
        <title>IMA Genome-F 1: Ceratocystis fimbriata: Draft nuclear genome sequence for the plant pathogen, Ceratocystis fimbriata.</title>
        <authorList>
            <person name="Wilken P.M."/>
            <person name="Steenkamp E.T."/>
            <person name="Wingfield M.J."/>
            <person name="de Beer Z.W."/>
            <person name="Wingfield B.D."/>
        </authorList>
    </citation>
    <scope>NUCLEOTIDE SEQUENCE [LARGE SCALE GENOMIC DNA]</scope>
    <source>
        <strain evidence="8 9">CBS 114723</strain>
    </source>
</reference>
<dbReference type="InterPro" id="IPR018972">
    <property type="entry name" value="Sas10_C_dom"/>
</dbReference>
<protein>
    <submittedName>
        <fullName evidence="8">Something about silencing protein 10</fullName>
    </submittedName>
</protein>
<feature type="compositionally biased region" description="Acidic residues" evidence="6">
    <location>
        <begin position="394"/>
        <end position="408"/>
    </location>
</feature>
<evidence type="ECO:0000259" key="7">
    <source>
        <dbReference type="Pfam" id="PF09368"/>
    </source>
</evidence>